<dbReference type="Proteomes" id="UP000004671">
    <property type="component" value="Chromosome"/>
</dbReference>
<dbReference type="InterPro" id="IPR050678">
    <property type="entry name" value="DNA_Partitioning_ATPase"/>
</dbReference>
<dbReference type="AlphaFoldDB" id="H1XNV2"/>
<dbReference type="InParanoid" id="H1XNV2"/>
<protein>
    <submittedName>
        <fullName evidence="2">Cobyrinic acid ac-diamide synthase</fullName>
    </submittedName>
</protein>
<evidence type="ECO:0000313" key="3">
    <source>
        <dbReference type="Proteomes" id="UP000004671"/>
    </source>
</evidence>
<organism evidence="2 3">
    <name type="scientific">Caldithrix abyssi DSM 13497</name>
    <dbReference type="NCBI Taxonomy" id="880073"/>
    <lineage>
        <taxon>Bacteria</taxon>
        <taxon>Pseudomonadati</taxon>
        <taxon>Calditrichota</taxon>
        <taxon>Calditrichia</taxon>
        <taxon>Calditrichales</taxon>
        <taxon>Calditrichaceae</taxon>
        <taxon>Caldithrix</taxon>
    </lineage>
</organism>
<gene>
    <name evidence="2" type="ORF">Calab_0243</name>
</gene>
<proteinExistence type="predicted"/>
<dbReference type="PaxDb" id="880073-Calab_0243"/>
<dbReference type="InterPro" id="IPR025669">
    <property type="entry name" value="AAA_dom"/>
</dbReference>
<feature type="domain" description="AAA" evidence="1">
    <location>
        <begin position="3"/>
        <end position="178"/>
    </location>
</feature>
<dbReference type="Gene3D" id="3.40.50.300">
    <property type="entry name" value="P-loop containing nucleotide triphosphate hydrolases"/>
    <property type="match status" value="1"/>
</dbReference>
<dbReference type="PIRSF" id="PIRSF009320">
    <property type="entry name" value="Nuc_binding_HP_1000"/>
    <property type="match status" value="1"/>
</dbReference>
<dbReference type="OrthoDB" id="9815116at2"/>
<sequence length="255" mass="28125">MGKVITITNQKGGVGKTTTAINLASCIAVAEKSVLLVDIDPQANATSGIGLVPDEQKYSTYELLMDEVPAQDVITKSKVPFLDVIPSHIRLVGAEIELVDVQSREHRLKERLAEVRDQYDFIFIDCPPSLGLLTLNALTAANSVLIPIQCEYYALEGLSQLLNTIHLVQKSLNSGLSIEGVLLTMYDNRLNLCNQVAEEVREYFNEKVYNTVIHRNVRLGEAPSFGKPIIMYDAVCVGSQDYISLAEEVIGEENK</sequence>
<dbReference type="HOGENOM" id="CLU_037612_1_4_0"/>
<reference evidence="2 3" key="1">
    <citation type="submission" date="2011-09" db="EMBL/GenBank/DDBJ databases">
        <title>The permanent draft genome of Caldithrix abyssi DSM 13497.</title>
        <authorList>
            <consortium name="US DOE Joint Genome Institute (JGI-PGF)"/>
            <person name="Lucas S."/>
            <person name="Han J."/>
            <person name="Lapidus A."/>
            <person name="Bruce D."/>
            <person name="Goodwin L."/>
            <person name="Pitluck S."/>
            <person name="Peters L."/>
            <person name="Kyrpides N."/>
            <person name="Mavromatis K."/>
            <person name="Ivanova N."/>
            <person name="Mikhailova N."/>
            <person name="Chertkov O."/>
            <person name="Detter J.C."/>
            <person name="Tapia R."/>
            <person name="Han C."/>
            <person name="Land M."/>
            <person name="Hauser L."/>
            <person name="Markowitz V."/>
            <person name="Cheng J.-F."/>
            <person name="Hugenholtz P."/>
            <person name="Woyke T."/>
            <person name="Wu D."/>
            <person name="Spring S."/>
            <person name="Brambilla E."/>
            <person name="Klenk H.-P."/>
            <person name="Eisen J.A."/>
        </authorList>
    </citation>
    <scope>NUCLEOTIDE SEQUENCE [LARGE SCALE GENOMIC DNA]</scope>
    <source>
        <strain evidence="2 3">DSM 13497</strain>
    </source>
</reference>
<dbReference type="CDD" id="cd02042">
    <property type="entry name" value="ParAB_family"/>
    <property type="match status" value="1"/>
</dbReference>
<dbReference type="EMBL" id="CM001402">
    <property type="protein sequence ID" value="EHO39892.1"/>
    <property type="molecule type" value="Genomic_DNA"/>
</dbReference>
<dbReference type="SUPFAM" id="SSF52540">
    <property type="entry name" value="P-loop containing nucleoside triphosphate hydrolases"/>
    <property type="match status" value="1"/>
</dbReference>
<keyword evidence="3" id="KW-1185">Reference proteome</keyword>
<dbReference type="InterPro" id="IPR027417">
    <property type="entry name" value="P-loop_NTPase"/>
</dbReference>
<dbReference type="eggNOG" id="COG1192">
    <property type="taxonomic scope" value="Bacteria"/>
</dbReference>
<dbReference type="RefSeq" id="WP_006926791.1">
    <property type="nucleotide sequence ID" value="NZ_CM001402.1"/>
</dbReference>
<accession>H1XNV2</accession>
<dbReference type="STRING" id="880073.Cabys_3039"/>
<dbReference type="Pfam" id="PF13614">
    <property type="entry name" value="AAA_31"/>
    <property type="match status" value="1"/>
</dbReference>
<dbReference type="PANTHER" id="PTHR13696:SF52">
    <property type="entry name" value="PARA FAMILY PROTEIN CT_582"/>
    <property type="match status" value="1"/>
</dbReference>
<evidence type="ECO:0000259" key="1">
    <source>
        <dbReference type="Pfam" id="PF13614"/>
    </source>
</evidence>
<evidence type="ECO:0000313" key="2">
    <source>
        <dbReference type="EMBL" id="EHO39892.1"/>
    </source>
</evidence>
<dbReference type="FunFam" id="3.40.50.300:FF:000285">
    <property type="entry name" value="Sporulation initiation inhibitor Soj"/>
    <property type="match status" value="1"/>
</dbReference>
<dbReference type="PANTHER" id="PTHR13696">
    <property type="entry name" value="P-LOOP CONTAINING NUCLEOSIDE TRIPHOSPHATE HYDROLASE"/>
    <property type="match status" value="1"/>
</dbReference>
<name>H1XNV2_CALAY</name>